<dbReference type="RefSeq" id="WP_149428206.1">
    <property type="nucleotide sequence ID" value="NZ_VLNY01000001.1"/>
</dbReference>
<name>A0A5A7SE41_9NOCA</name>
<dbReference type="AlphaFoldDB" id="A0A5A7SE41"/>
<comment type="caution">
    <text evidence="1">The sequence shown here is derived from an EMBL/GenBank/DDBJ whole genome shotgun (WGS) entry which is preliminary data.</text>
</comment>
<sequence length="89" mass="9570">MGVVDRLQSGTPEYLPARELNFGHVGQWHGSAEYSQRTQLVAIELDSGTGSDVIFVRVPVHAAGTVGDFHPLDEVSLVLPDLLGLFPDA</sequence>
<evidence type="ECO:0000313" key="1">
    <source>
        <dbReference type="EMBL" id="KAA0024430.1"/>
    </source>
</evidence>
<gene>
    <name evidence="1" type="ORF">FOY51_00205</name>
</gene>
<accession>A0A5A7SE41</accession>
<protein>
    <submittedName>
        <fullName evidence="1">Uncharacterized protein</fullName>
    </submittedName>
</protein>
<evidence type="ECO:0000313" key="2">
    <source>
        <dbReference type="Proteomes" id="UP000322244"/>
    </source>
</evidence>
<proteinExistence type="predicted"/>
<keyword evidence="2" id="KW-1185">Reference proteome</keyword>
<reference evidence="1 2" key="1">
    <citation type="submission" date="2019-07" db="EMBL/GenBank/DDBJ databases">
        <title>Rhodococcus cavernicolus sp. nov., isolated from a cave.</title>
        <authorList>
            <person name="Lee S.D."/>
        </authorList>
    </citation>
    <scope>NUCLEOTIDE SEQUENCE [LARGE SCALE GENOMIC DNA]</scope>
    <source>
        <strain evidence="1 2">C1-24</strain>
    </source>
</reference>
<dbReference type="Proteomes" id="UP000322244">
    <property type="component" value="Unassembled WGS sequence"/>
</dbReference>
<dbReference type="OrthoDB" id="4557909at2"/>
<dbReference type="EMBL" id="VLNY01000001">
    <property type="protein sequence ID" value="KAA0024430.1"/>
    <property type="molecule type" value="Genomic_DNA"/>
</dbReference>
<organism evidence="1 2">
    <name type="scientific">Antrihabitans cavernicola</name>
    <dbReference type="NCBI Taxonomy" id="2495913"/>
    <lineage>
        <taxon>Bacteria</taxon>
        <taxon>Bacillati</taxon>
        <taxon>Actinomycetota</taxon>
        <taxon>Actinomycetes</taxon>
        <taxon>Mycobacteriales</taxon>
        <taxon>Nocardiaceae</taxon>
        <taxon>Antrihabitans</taxon>
    </lineage>
</organism>